<sequence>MRTVIIGGTTGVGLATAKLLSEQGHEVIVTGRTPERVEQAAKETGGTGYIVDARDEPATRDFFDRIGPVDNVVINVSGRGQAAGPLSAITADALRQAVEDKLIPHFLTAKAAATALSERGSITFVAAASAGAAFPGSSGLAAINGAIEAVVPGLAVELAPVRVNAVSPGVVDTEWWSWLDEAARAEAMKGFAAASPLNRVAEPADIACAIAFVVGNAFTTGTVLTVDGGGKLKA</sequence>
<evidence type="ECO:0000256" key="1">
    <source>
        <dbReference type="ARBA" id="ARBA00006484"/>
    </source>
</evidence>
<reference evidence="3 4" key="1">
    <citation type="submission" date="2019-03" db="EMBL/GenBank/DDBJ databases">
        <title>Draft genome sequences of novel Actinobacteria.</title>
        <authorList>
            <person name="Sahin N."/>
            <person name="Ay H."/>
            <person name="Saygin H."/>
        </authorList>
    </citation>
    <scope>NUCLEOTIDE SEQUENCE [LARGE SCALE GENOMIC DNA]</scope>
    <source>
        <strain evidence="3 4">KC712</strain>
    </source>
</reference>
<dbReference type="PANTHER" id="PTHR43477">
    <property type="entry name" value="DIHYDROANTICAPSIN 7-DEHYDROGENASE"/>
    <property type="match status" value="1"/>
</dbReference>
<dbReference type="GO" id="GO:0016491">
    <property type="term" value="F:oxidoreductase activity"/>
    <property type="evidence" value="ECO:0007669"/>
    <property type="project" value="UniProtKB-KW"/>
</dbReference>
<dbReference type="AlphaFoldDB" id="A0A4R4VNR1"/>
<evidence type="ECO:0000313" key="3">
    <source>
        <dbReference type="EMBL" id="TDD06741.1"/>
    </source>
</evidence>
<comment type="caution">
    <text evidence="3">The sequence shown here is derived from an EMBL/GenBank/DDBJ whole genome shotgun (WGS) entry which is preliminary data.</text>
</comment>
<dbReference type="Pfam" id="PF13561">
    <property type="entry name" value="adh_short_C2"/>
    <property type="match status" value="1"/>
</dbReference>
<dbReference type="PRINTS" id="PR00081">
    <property type="entry name" value="GDHRDH"/>
</dbReference>
<accession>A0A4R4VNR1</accession>
<dbReference type="SUPFAM" id="SSF51735">
    <property type="entry name" value="NAD(P)-binding Rossmann-fold domains"/>
    <property type="match status" value="1"/>
</dbReference>
<comment type="similarity">
    <text evidence="1">Belongs to the short-chain dehydrogenases/reductases (SDR) family.</text>
</comment>
<dbReference type="InterPro" id="IPR036291">
    <property type="entry name" value="NAD(P)-bd_dom_sf"/>
</dbReference>
<protein>
    <submittedName>
        <fullName evidence="3">SDR family oxidoreductase</fullName>
    </submittedName>
</protein>
<evidence type="ECO:0000256" key="2">
    <source>
        <dbReference type="ARBA" id="ARBA00023002"/>
    </source>
</evidence>
<keyword evidence="2" id="KW-0560">Oxidoreductase</keyword>
<dbReference type="Gene3D" id="3.40.50.720">
    <property type="entry name" value="NAD(P)-binding Rossmann-like Domain"/>
    <property type="match status" value="1"/>
</dbReference>
<dbReference type="PANTHER" id="PTHR43477:SF1">
    <property type="entry name" value="DIHYDROANTICAPSIN 7-DEHYDROGENASE"/>
    <property type="match status" value="1"/>
</dbReference>
<dbReference type="EMBL" id="SMKP01000273">
    <property type="protein sequence ID" value="TDD06741.1"/>
    <property type="molecule type" value="Genomic_DNA"/>
</dbReference>
<dbReference type="Proteomes" id="UP000294543">
    <property type="component" value="Unassembled WGS sequence"/>
</dbReference>
<proteinExistence type="inferred from homology"/>
<evidence type="ECO:0000313" key="4">
    <source>
        <dbReference type="Proteomes" id="UP000294543"/>
    </source>
</evidence>
<organism evidence="3 4">
    <name type="scientific">Nonomuraea diastatica</name>
    <dbReference type="NCBI Taxonomy" id="1848329"/>
    <lineage>
        <taxon>Bacteria</taxon>
        <taxon>Bacillati</taxon>
        <taxon>Actinomycetota</taxon>
        <taxon>Actinomycetes</taxon>
        <taxon>Streptosporangiales</taxon>
        <taxon>Streptosporangiaceae</taxon>
        <taxon>Nonomuraea</taxon>
    </lineage>
</organism>
<gene>
    <name evidence="3" type="ORF">E1294_48655</name>
</gene>
<dbReference type="OrthoDB" id="9806974at2"/>
<dbReference type="InterPro" id="IPR002347">
    <property type="entry name" value="SDR_fam"/>
</dbReference>
<keyword evidence="4" id="KW-1185">Reference proteome</keyword>
<name>A0A4R4VNR1_9ACTN</name>
<dbReference type="InterPro" id="IPR051122">
    <property type="entry name" value="SDR_DHRS6-like"/>
</dbReference>